<keyword evidence="2" id="KW-0496">Mitochondrion</keyword>
<dbReference type="EMBL" id="JF281153">
    <property type="protein sequence ID" value="AEZ03716.1"/>
    <property type="molecule type" value="Genomic_DNA"/>
</dbReference>
<accession>H5ZXC6</accession>
<reference evidence="2" key="1">
    <citation type="journal article" date="2012" name="Plant Physiol.">
        <title>A reevaluation of rice mitochondrial evolution based on the complete sequence of male-fertile and male-sterile mitochondrial genomes.</title>
        <authorList>
            <person name="Bentolila S."/>
            <person name="Stefanov S."/>
        </authorList>
    </citation>
    <scope>NUCLEOTIDE SEQUENCE</scope>
    <source>
        <strain evidence="2">WA-CMS</strain>
    </source>
</reference>
<geneLocation type="mitochondrion" evidence="2"/>
<evidence type="ECO:0000313" key="1">
    <source>
        <dbReference type="EMBL" id="AEZ03716.1"/>
    </source>
</evidence>
<dbReference type="EMBL" id="JF281154">
    <property type="protein sequence ID" value="AEZ03771.1"/>
    <property type="molecule type" value="Genomic_DNA"/>
</dbReference>
<sequence length="173" mass="20729">MVSPRRIPYLLTCCGQSLIENRVLSKHNDIHLEGSKVWERLKELRSPPIRHPLVDTLYNDKEFTPYEFLSRKEVWQEESLGVLEKAPRTYLDMVVTTPGRNLRILFKIIDGFKCDIFWQFLRIHRWIKSNRTSISRLESHCYKELLEYYDLDNPPKFRSMLLHAGEVDEDTYR</sequence>
<organism evidence="2">
    <name type="scientific">Oryza sativa subsp. indica</name>
    <name type="common">Rice</name>
    <dbReference type="NCBI Taxonomy" id="39946"/>
    <lineage>
        <taxon>Eukaryota</taxon>
        <taxon>Viridiplantae</taxon>
        <taxon>Streptophyta</taxon>
        <taxon>Embryophyta</taxon>
        <taxon>Tracheophyta</taxon>
        <taxon>Spermatophyta</taxon>
        <taxon>Magnoliopsida</taxon>
        <taxon>Liliopsida</taxon>
        <taxon>Poales</taxon>
        <taxon>Poaceae</taxon>
        <taxon>BOP clade</taxon>
        <taxon>Oryzoideae</taxon>
        <taxon>Oryzeae</taxon>
        <taxon>Oryzinae</taxon>
        <taxon>Oryza</taxon>
        <taxon>Oryza sativa</taxon>
    </lineage>
</organism>
<proteinExistence type="predicted"/>
<gene>
    <name evidence="2" type="primary">orf173</name>
    <name evidence="1" type="synonym">orf173c</name>
</gene>
<evidence type="ECO:0000313" key="2">
    <source>
        <dbReference type="EMBL" id="AEZ03771.1"/>
    </source>
</evidence>
<protein>
    <submittedName>
        <fullName evidence="1 2">Uncharacterized protein orf173</fullName>
    </submittedName>
</protein>
<name>H5ZXC6_ORYSI</name>
<dbReference type="AlphaFoldDB" id="H5ZXC6"/>